<keyword evidence="3" id="KW-1185">Reference proteome</keyword>
<gene>
    <name evidence="2" type="ORF">AVEN_74130_1</name>
</gene>
<evidence type="ECO:0000256" key="1">
    <source>
        <dbReference type="SAM" id="MobiDB-lite"/>
    </source>
</evidence>
<sequence>MRALLDISLLEENCFQDNVIMKLFGRRRRDDRMIEFRLQDLWVTNSRRDTTKDTHTYRPGACLDFRDQTNPPLYCGSRKCGEDMSPPSSSDNSMNPSYIPKTFLV</sequence>
<feature type="region of interest" description="Disordered" evidence="1">
    <location>
        <begin position="78"/>
        <end position="105"/>
    </location>
</feature>
<evidence type="ECO:0000313" key="3">
    <source>
        <dbReference type="Proteomes" id="UP000499080"/>
    </source>
</evidence>
<comment type="caution">
    <text evidence="2">The sequence shown here is derived from an EMBL/GenBank/DDBJ whole genome shotgun (WGS) entry which is preliminary data.</text>
</comment>
<reference evidence="2 3" key="1">
    <citation type="journal article" date="2019" name="Sci. Rep.">
        <title>Orb-weaving spider Araneus ventricosus genome elucidates the spidroin gene catalogue.</title>
        <authorList>
            <person name="Kono N."/>
            <person name="Nakamura H."/>
            <person name="Ohtoshi R."/>
            <person name="Moran D.A.P."/>
            <person name="Shinohara A."/>
            <person name="Yoshida Y."/>
            <person name="Fujiwara M."/>
            <person name="Mori M."/>
            <person name="Tomita M."/>
            <person name="Arakawa K."/>
        </authorList>
    </citation>
    <scope>NUCLEOTIDE SEQUENCE [LARGE SCALE GENOMIC DNA]</scope>
</reference>
<proteinExistence type="predicted"/>
<name>A0A4Y2P649_ARAVE</name>
<accession>A0A4Y2P649</accession>
<dbReference type="EMBL" id="BGPR01010386">
    <property type="protein sequence ID" value="GBN45920.1"/>
    <property type="molecule type" value="Genomic_DNA"/>
</dbReference>
<evidence type="ECO:0000313" key="2">
    <source>
        <dbReference type="EMBL" id="GBN45920.1"/>
    </source>
</evidence>
<dbReference type="Proteomes" id="UP000499080">
    <property type="component" value="Unassembled WGS sequence"/>
</dbReference>
<feature type="compositionally biased region" description="Low complexity" evidence="1">
    <location>
        <begin position="83"/>
        <end position="97"/>
    </location>
</feature>
<protein>
    <submittedName>
        <fullName evidence="2">Uncharacterized protein</fullName>
    </submittedName>
</protein>
<dbReference type="AlphaFoldDB" id="A0A4Y2P649"/>
<organism evidence="2 3">
    <name type="scientific">Araneus ventricosus</name>
    <name type="common">Orbweaver spider</name>
    <name type="synonym">Epeira ventricosa</name>
    <dbReference type="NCBI Taxonomy" id="182803"/>
    <lineage>
        <taxon>Eukaryota</taxon>
        <taxon>Metazoa</taxon>
        <taxon>Ecdysozoa</taxon>
        <taxon>Arthropoda</taxon>
        <taxon>Chelicerata</taxon>
        <taxon>Arachnida</taxon>
        <taxon>Araneae</taxon>
        <taxon>Araneomorphae</taxon>
        <taxon>Entelegynae</taxon>
        <taxon>Araneoidea</taxon>
        <taxon>Araneidae</taxon>
        <taxon>Araneus</taxon>
    </lineage>
</organism>